<dbReference type="Proteomes" id="UP000177481">
    <property type="component" value="Unassembled WGS sequence"/>
</dbReference>
<evidence type="ECO:0000313" key="2">
    <source>
        <dbReference type="EMBL" id="OGD64499.1"/>
    </source>
</evidence>
<reference evidence="2 3" key="1">
    <citation type="journal article" date="2016" name="Nat. Commun.">
        <title>Thousands of microbial genomes shed light on interconnected biogeochemical processes in an aquifer system.</title>
        <authorList>
            <person name="Anantharaman K."/>
            <person name="Brown C.T."/>
            <person name="Hug L.A."/>
            <person name="Sharon I."/>
            <person name="Castelle C.J."/>
            <person name="Probst A.J."/>
            <person name="Thomas B.C."/>
            <person name="Singh A."/>
            <person name="Wilkins M.J."/>
            <person name="Karaoz U."/>
            <person name="Brodie E.L."/>
            <person name="Williams K.H."/>
            <person name="Hubbard S.S."/>
            <person name="Banfield J.F."/>
        </authorList>
    </citation>
    <scope>NUCLEOTIDE SEQUENCE [LARGE SCALE GENOMIC DNA]</scope>
</reference>
<organism evidence="2 3">
    <name type="scientific">Candidatus Berkelbacteria bacterium RIFCSPLOWO2_01_FULL_50_28</name>
    <dbReference type="NCBI Taxonomy" id="1797471"/>
    <lineage>
        <taxon>Bacteria</taxon>
        <taxon>Candidatus Berkelbacteria</taxon>
    </lineage>
</organism>
<feature type="transmembrane region" description="Helical" evidence="1">
    <location>
        <begin position="35"/>
        <end position="54"/>
    </location>
</feature>
<evidence type="ECO:0000313" key="3">
    <source>
        <dbReference type="Proteomes" id="UP000177481"/>
    </source>
</evidence>
<evidence type="ECO:0000256" key="1">
    <source>
        <dbReference type="SAM" id="Phobius"/>
    </source>
</evidence>
<dbReference type="AlphaFoldDB" id="A0A1F5EAR8"/>
<keyword evidence="1" id="KW-1133">Transmembrane helix</keyword>
<keyword evidence="1" id="KW-0472">Membrane</keyword>
<proteinExistence type="predicted"/>
<dbReference type="EMBL" id="MEZX01000002">
    <property type="protein sequence ID" value="OGD64499.1"/>
    <property type="molecule type" value="Genomic_DNA"/>
</dbReference>
<gene>
    <name evidence="2" type="ORF">A3A71_00355</name>
</gene>
<accession>A0A1F5EAR8</accession>
<feature type="transmembrane region" description="Helical" evidence="1">
    <location>
        <begin position="66"/>
        <end position="85"/>
    </location>
</feature>
<sequence>MKNTHWLGLGCFIIAAIAGAMIIEPVGNYFLVDPLAAATVSGVFALVGLITGLVSHTKTSEQKYVSWLIIIGSVTFLSLVLYLWLSIRSSF</sequence>
<feature type="transmembrane region" description="Helical" evidence="1">
    <location>
        <begin position="6"/>
        <end position="23"/>
    </location>
</feature>
<keyword evidence="1" id="KW-0812">Transmembrane</keyword>
<protein>
    <submittedName>
        <fullName evidence="2">Uncharacterized protein</fullName>
    </submittedName>
</protein>
<dbReference type="STRING" id="1797471.A3A71_00355"/>
<comment type="caution">
    <text evidence="2">The sequence shown here is derived from an EMBL/GenBank/DDBJ whole genome shotgun (WGS) entry which is preliminary data.</text>
</comment>
<name>A0A1F5EAR8_9BACT</name>